<dbReference type="GeneID" id="100534830"/>
<keyword evidence="1" id="KW-1185">Reference proteome</keyword>
<evidence type="ECO:0000313" key="1">
    <source>
        <dbReference type="Proteomes" id="UP000000437"/>
    </source>
</evidence>
<reference evidence="2" key="1">
    <citation type="submission" date="2025-08" db="UniProtKB">
        <authorList>
            <consortium name="RefSeq"/>
        </authorList>
    </citation>
    <scope>IDENTIFICATION</scope>
    <source>
        <strain evidence="2">Tuebingen</strain>
        <tissue evidence="2">Fibroblasts and whole tissue</tissue>
    </source>
</reference>
<dbReference type="FunCoup" id="A0A8M3B2N8">
    <property type="interactions" value="72"/>
</dbReference>
<sequence>MRFDLLLRCLQLSWLTAAIPWRPDERKVSGPTCIRLGQRVSLTHNLKCGRWVWKFCKGPSTPNITITPKDVITWPPGLVPDLNCTPKICCSLGSTHPPTESISGHTLAPKFLHNITAWYQLKIDTGAIAGEMNILHHDKNNGTDPKLCYFIKDLEPATYRCTHTESYNDTHMHLTETHYNLTSYTPSEQKPETFVWTSRKEGTYCVGKCSPDMEKFTNPQNCSWTLIYCFKITTCGYTKPKVCPKLYPTPPGGLIKGNVNKTLLHDVNLVMTHITYNISNILSAYSKHCNVDDESYAWLQSRIDDLISDYKNRLAVQIPPVRSKRDLLGNIAGLFGSANSLTNTYKISKQSQFSTWLTDQMATGFQHITNSNDNLIKAVRSEAQALLMISHTLFNQTRTIERDLACRTFAQDLFATTRQEILDLRLHKTPRHVLSDLIEILDLDRWLLSEKMKNVKYSELLATVMMYTGEECVGCLGFFATFPLIHPDQVYLNSTTIRSIGTIIKNQVIKWDHLTGYMTSKGSETLFTSRTCCHETHNYIVCTCNTLQPFSSNDSRLINVQSLHGYADAIQVSHTQWCVVSEMNSFTYGGLTCPANHSFCLEITEDFSMGQINILGRMPLDAEVSPWWDDTFYERGTRTLVDTMNLVERTISETEYHLFQAQVETNLARKTATILSSSSTRSALNAYTWWDWILRSCAIGSALIFMFTLFQCCYFRCLIRSLRTSTNIALTLSPLQVPKLQEL</sequence>
<organism evidence="1 2">
    <name type="scientific">Danio rerio</name>
    <name type="common">Zebrafish</name>
    <name type="synonym">Brachydanio rerio</name>
    <dbReference type="NCBI Taxonomy" id="7955"/>
    <lineage>
        <taxon>Eukaryota</taxon>
        <taxon>Metazoa</taxon>
        <taxon>Chordata</taxon>
        <taxon>Craniata</taxon>
        <taxon>Vertebrata</taxon>
        <taxon>Euteleostomi</taxon>
        <taxon>Actinopterygii</taxon>
        <taxon>Neopterygii</taxon>
        <taxon>Teleostei</taxon>
        <taxon>Ostariophysi</taxon>
        <taxon>Cypriniformes</taxon>
        <taxon>Danionidae</taxon>
        <taxon>Danioninae</taxon>
        <taxon>Danio</taxon>
    </lineage>
</organism>
<gene>
    <name evidence="2" type="primary">LOC100534830</name>
</gene>
<dbReference type="Proteomes" id="UP000000437">
    <property type="component" value="Chromosome 9"/>
</dbReference>
<dbReference type="OrthoDB" id="8542207at2759"/>
<evidence type="ECO:0000313" key="2">
    <source>
        <dbReference type="RefSeq" id="XP_009302978.3"/>
    </source>
</evidence>
<dbReference type="RefSeq" id="XP_009302978.3">
    <property type="nucleotide sequence ID" value="XM_009304703.5"/>
</dbReference>
<dbReference type="KEGG" id="dre:100534830"/>
<proteinExistence type="predicted"/>
<evidence type="ECO:0008006" key="3">
    <source>
        <dbReference type="Google" id="ProtNLM"/>
    </source>
</evidence>
<protein>
    <recommendedName>
        <fullName evidence="3">Envelope protein</fullName>
    </recommendedName>
</protein>
<dbReference type="GlyGen" id="A0A8M3B2N8">
    <property type="glycosylation" value="1 site"/>
</dbReference>
<accession>A0A8M3B2N8</accession>
<name>A0A8M3B2N8_DANRE</name>
<dbReference type="AlphaFoldDB" id="A0A8M3B2N8"/>